<organism evidence="1 3">
    <name type="scientific">Candidatus Iainarchaeum sp</name>
    <dbReference type="NCBI Taxonomy" id="3101447"/>
    <lineage>
        <taxon>Archaea</taxon>
        <taxon>Candidatus Iainarchaeota</taxon>
        <taxon>Candidatus Iainarchaeia</taxon>
        <taxon>Candidatus Iainarchaeales</taxon>
        <taxon>Candidatus Iainarchaeaceae</taxon>
        <taxon>Candidatus Iainarchaeum</taxon>
    </lineage>
</organism>
<sequence>MVQAIISISKRANRVINLVKAKYDLRDKSQAIEKLVEEYEYEVLERPFKPEYVEKLKRYQKEKKYRVPDVEAWFASMRK</sequence>
<evidence type="ECO:0000313" key="1">
    <source>
        <dbReference type="EMBL" id="HIH16187.1"/>
    </source>
</evidence>
<comment type="caution">
    <text evidence="1">The sequence shown here is derived from an EMBL/GenBank/DDBJ whole genome shotgun (WGS) entry which is preliminary data.</text>
</comment>
<dbReference type="Proteomes" id="UP000678237">
    <property type="component" value="Unassembled WGS sequence"/>
</dbReference>
<reference evidence="1" key="1">
    <citation type="journal article" date="2020" name="bioRxiv">
        <title>A rank-normalized archaeal taxonomy based on genome phylogeny resolves widespread incomplete and uneven classifications.</title>
        <authorList>
            <person name="Rinke C."/>
            <person name="Chuvochina M."/>
            <person name="Mussig A.J."/>
            <person name="Chaumeil P.-A."/>
            <person name="Waite D.W."/>
            <person name="Whitman W.B."/>
            <person name="Parks D.H."/>
            <person name="Hugenholtz P."/>
        </authorList>
    </citation>
    <scope>NUCLEOTIDE SEQUENCE</scope>
    <source>
        <strain evidence="1">UBA10219</strain>
    </source>
</reference>
<evidence type="ECO:0000313" key="3">
    <source>
        <dbReference type="Proteomes" id="UP000564964"/>
    </source>
</evidence>
<proteinExistence type="predicted"/>
<reference evidence="2" key="3">
    <citation type="submission" date="2021-05" db="EMBL/GenBank/DDBJ databases">
        <title>Protein family content uncovers lineage relationships and bacterial pathway maintenance mechanisms in DPANN archaea.</title>
        <authorList>
            <person name="Castelle C.J."/>
            <person name="Meheust R."/>
            <person name="Jaffe A.L."/>
            <person name="Seitz K."/>
            <person name="Gong X."/>
            <person name="Baker B.J."/>
            <person name="Banfield J.F."/>
        </authorList>
    </citation>
    <scope>NUCLEOTIDE SEQUENCE</scope>
    <source>
        <strain evidence="2">RIFCSPLOWO2_01_FULL_58_19</strain>
    </source>
</reference>
<name>A0A7J4JJR9_9ARCH</name>
<evidence type="ECO:0000313" key="2">
    <source>
        <dbReference type="EMBL" id="MBS3063234.1"/>
    </source>
</evidence>
<reference evidence="2" key="2">
    <citation type="submission" date="2021-03" db="EMBL/GenBank/DDBJ databases">
        <authorList>
            <person name="Jaffe A."/>
        </authorList>
    </citation>
    <scope>NUCLEOTIDE SEQUENCE</scope>
    <source>
        <strain evidence="2">RIFCSPLOWO2_01_FULL_58_19</strain>
    </source>
</reference>
<dbReference type="Pfam" id="PF10884">
    <property type="entry name" value="DUF2683"/>
    <property type="match status" value="1"/>
</dbReference>
<accession>A0A7J4JJR9</accession>
<protein>
    <submittedName>
        <fullName evidence="1">DUF2683 family protein</fullName>
    </submittedName>
</protein>
<dbReference type="Proteomes" id="UP000564964">
    <property type="component" value="Unassembled WGS sequence"/>
</dbReference>
<dbReference type="EMBL" id="DUGH01000053">
    <property type="protein sequence ID" value="HIH16187.1"/>
    <property type="molecule type" value="Genomic_DNA"/>
</dbReference>
<gene>
    <name evidence="1" type="ORF">HA252_02170</name>
    <name evidence="2" type="ORF">J4203_05135</name>
</gene>
<dbReference type="AlphaFoldDB" id="A0A7J4JJR9"/>
<dbReference type="EMBL" id="JAGVWE010000004">
    <property type="protein sequence ID" value="MBS3063234.1"/>
    <property type="molecule type" value="Genomic_DNA"/>
</dbReference>
<dbReference type="InterPro" id="IPR020271">
    <property type="entry name" value="Uncharacterised_MJ1172"/>
</dbReference>